<name>A0A365KX90_9BACL</name>
<keyword evidence="7" id="KW-0175">Coiled coil</keyword>
<evidence type="ECO:0000313" key="11">
    <source>
        <dbReference type="Proteomes" id="UP000251002"/>
    </source>
</evidence>
<reference evidence="10 11" key="1">
    <citation type="submission" date="2018-06" db="EMBL/GenBank/DDBJ databases">
        <title>The draft genome sequences of strains SCU63 and S1.</title>
        <authorList>
            <person name="Gan L."/>
        </authorList>
    </citation>
    <scope>NUCLEOTIDE SEQUENCE [LARGE SCALE GENOMIC DNA]</scope>
    <source>
        <strain evidence="10 11">SCU63</strain>
    </source>
</reference>
<feature type="transmembrane region" description="Helical" evidence="8">
    <location>
        <begin position="5"/>
        <end position="23"/>
    </location>
</feature>
<keyword evidence="8" id="KW-0812">Transmembrane</keyword>
<evidence type="ECO:0000256" key="6">
    <source>
        <dbReference type="PROSITE-ProRule" id="PRU00278"/>
    </source>
</evidence>
<keyword evidence="11" id="KW-1185">Reference proteome</keyword>
<dbReference type="PANTHER" id="PTHR47245">
    <property type="entry name" value="PEPTIDYLPROLYL ISOMERASE"/>
    <property type="match status" value="1"/>
</dbReference>
<dbReference type="InterPro" id="IPR050245">
    <property type="entry name" value="PrsA_foldase"/>
</dbReference>
<dbReference type="PROSITE" id="PS50198">
    <property type="entry name" value="PPIC_PPIASE_2"/>
    <property type="match status" value="1"/>
</dbReference>
<evidence type="ECO:0000256" key="5">
    <source>
        <dbReference type="ARBA" id="ARBA00023235"/>
    </source>
</evidence>
<feature type="domain" description="PpiC" evidence="9">
    <location>
        <begin position="150"/>
        <end position="240"/>
    </location>
</feature>
<accession>A0A365KX90</accession>
<proteinExistence type="predicted"/>
<keyword evidence="4 6" id="KW-0697">Rotamase</keyword>
<keyword evidence="8" id="KW-0472">Membrane</keyword>
<dbReference type="SUPFAM" id="SSF109998">
    <property type="entry name" value="Triger factor/SurA peptide-binding domain-like"/>
    <property type="match status" value="1"/>
</dbReference>
<dbReference type="EMBL" id="QLZR01000003">
    <property type="protein sequence ID" value="RAZ77791.1"/>
    <property type="molecule type" value="Genomic_DNA"/>
</dbReference>
<dbReference type="InterPro" id="IPR023058">
    <property type="entry name" value="PPIase_PpiC_CS"/>
</dbReference>
<dbReference type="Pfam" id="PF00639">
    <property type="entry name" value="Rotamase"/>
    <property type="match status" value="1"/>
</dbReference>
<feature type="coiled-coil region" evidence="7">
    <location>
        <begin position="70"/>
        <end position="97"/>
    </location>
</feature>
<dbReference type="PROSITE" id="PS01096">
    <property type="entry name" value="PPIC_PPIASE_1"/>
    <property type="match status" value="1"/>
</dbReference>
<dbReference type="InterPro" id="IPR027304">
    <property type="entry name" value="Trigger_fact/SurA_dom_sf"/>
</dbReference>
<gene>
    <name evidence="10" type="ORF">DP120_09945</name>
</gene>
<dbReference type="RefSeq" id="WP_112223518.1">
    <property type="nucleotide sequence ID" value="NZ_CP047673.1"/>
</dbReference>
<evidence type="ECO:0000256" key="2">
    <source>
        <dbReference type="ARBA" id="ARBA00013194"/>
    </source>
</evidence>
<dbReference type="Gene3D" id="1.10.4030.10">
    <property type="entry name" value="Porin chaperone SurA, peptide-binding domain"/>
    <property type="match status" value="1"/>
</dbReference>
<keyword evidence="5 6" id="KW-0413">Isomerase</keyword>
<sequence>MKQAMYIAIGIIAASAIFLLVGFNKDEVVATVNGTDIEKDALYDQMVKTSGTEALDIMISNEIIRQEAEKADIEITQDELDAELAEYEEQYGGAEGLATALEGSGLTEEDLEKEMKNFLRVEKLIGPEIEITDEAIETYFKENKEALGQSATVEASHILTETKEQAEEVSQKLADGGDFAELAAEYSIDTATAENGGELGSFGTGEMAPEFEEAAFSMNPDEISDPVQTDFGYHIIKVTDKTEAAEATLEDSKEQIKEILFDEALNAQYATWIAEKQAAYSIENKLNQG</sequence>
<evidence type="ECO:0000259" key="9">
    <source>
        <dbReference type="PROSITE" id="PS50198"/>
    </source>
</evidence>
<dbReference type="PANTHER" id="PTHR47245:SF1">
    <property type="entry name" value="FOLDASE PROTEIN PRSA"/>
    <property type="match status" value="1"/>
</dbReference>
<dbReference type="EC" id="5.2.1.8" evidence="2"/>
<protein>
    <recommendedName>
        <fullName evidence="2">peptidylprolyl isomerase</fullName>
        <ecNumber evidence="2">5.2.1.8</ecNumber>
    </recommendedName>
</protein>
<dbReference type="SUPFAM" id="SSF54534">
    <property type="entry name" value="FKBP-like"/>
    <property type="match status" value="1"/>
</dbReference>
<evidence type="ECO:0000256" key="7">
    <source>
        <dbReference type="SAM" id="Coils"/>
    </source>
</evidence>
<dbReference type="AlphaFoldDB" id="A0A365KX90"/>
<dbReference type="InterPro" id="IPR046357">
    <property type="entry name" value="PPIase_dom_sf"/>
</dbReference>
<dbReference type="Gene3D" id="3.10.50.40">
    <property type="match status" value="1"/>
</dbReference>
<evidence type="ECO:0000256" key="1">
    <source>
        <dbReference type="ARBA" id="ARBA00000971"/>
    </source>
</evidence>
<comment type="caution">
    <text evidence="10">The sequence shown here is derived from an EMBL/GenBank/DDBJ whole genome shotgun (WGS) entry which is preliminary data.</text>
</comment>
<dbReference type="Proteomes" id="UP000251002">
    <property type="component" value="Unassembled WGS sequence"/>
</dbReference>
<comment type="catalytic activity">
    <reaction evidence="1">
        <text>[protein]-peptidylproline (omega=180) = [protein]-peptidylproline (omega=0)</text>
        <dbReference type="Rhea" id="RHEA:16237"/>
        <dbReference type="Rhea" id="RHEA-COMP:10747"/>
        <dbReference type="Rhea" id="RHEA-COMP:10748"/>
        <dbReference type="ChEBI" id="CHEBI:83833"/>
        <dbReference type="ChEBI" id="CHEBI:83834"/>
        <dbReference type="EC" id="5.2.1.8"/>
    </reaction>
</comment>
<evidence type="ECO:0000256" key="3">
    <source>
        <dbReference type="ARBA" id="ARBA00022729"/>
    </source>
</evidence>
<organism evidence="10 11">
    <name type="scientific">Planococcus halotolerans</name>
    <dbReference type="NCBI Taxonomy" id="2233542"/>
    <lineage>
        <taxon>Bacteria</taxon>
        <taxon>Bacillati</taxon>
        <taxon>Bacillota</taxon>
        <taxon>Bacilli</taxon>
        <taxon>Bacillales</taxon>
        <taxon>Caryophanaceae</taxon>
        <taxon>Planococcus</taxon>
    </lineage>
</organism>
<keyword evidence="3" id="KW-0732">Signal</keyword>
<evidence type="ECO:0000313" key="10">
    <source>
        <dbReference type="EMBL" id="RAZ77791.1"/>
    </source>
</evidence>
<dbReference type="GO" id="GO:0003755">
    <property type="term" value="F:peptidyl-prolyl cis-trans isomerase activity"/>
    <property type="evidence" value="ECO:0007669"/>
    <property type="project" value="UniProtKB-KW"/>
</dbReference>
<dbReference type="InterPro" id="IPR000297">
    <property type="entry name" value="PPIase_PpiC"/>
</dbReference>
<keyword evidence="8" id="KW-1133">Transmembrane helix</keyword>
<evidence type="ECO:0000256" key="4">
    <source>
        <dbReference type="ARBA" id="ARBA00023110"/>
    </source>
</evidence>
<evidence type="ECO:0000256" key="8">
    <source>
        <dbReference type="SAM" id="Phobius"/>
    </source>
</evidence>